<keyword evidence="3" id="KW-1185">Reference proteome</keyword>
<accession>A0ABU6XEA5</accession>
<proteinExistence type="predicted"/>
<sequence length="90" mass="10215">MVVSSSPPIRRSYPSIVAAIPYVLMVELKHISLIIHYRGRFEHDSNGVFAYVDGETEIVDWVNLDCVSGELIKDILSKIGYPSICDLYWL</sequence>
<dbReference type="Proteomes" id="UP001341840">
    <property type="component" value="Unassembled WGS sequence"/>
</dbReference>
<reference evidence="2 3" key="1">
    <citation type="journal article" date="2023" name="Plants (Basel)">
        <title>Bridging the Gap: Combining Genomics and Transcriptomics Approaches to Understand Stylosanthes scabra, an Orphan Legume from the Brazilian Caatinga.</title>
        <authorList>
            <person name="Ferreira-Neto J.R.C."/>
            <person name="da Silva M.D."/>
            <person name="Binneck E."/>
            <person name="de Melo N.F."/>
            <person name="da Silva R.H."/>
            <person name="de Melo A.L.T.M."/>
            <person name="Pandolfi V."/>
            <person name="Bustamante F.O."/>
            <person name="Brasileiro-Vidal A.C."/>
            <person name="Benko-Iseppon A.M."/>
        </authorList>
    </citation>
    <scope>NUCLEOTIDE SEQUENCE [LARGE SCALE GENOMIC DNA]</scope>
    <source>
        <tissue evidence="2">Leaves</tissue>
    </source>
</reference>
<feature type="domain" description="PB1-like" evidence="1">
    <location>
        <begin position="29"/>
        <end position="90"/>
    </location>
</feature>
<evidence type="ECO:0000313" key="3">
    <source>
        <dbReference type="Proteomes" id="UP001341840"/>
    </source>
</evidence>
<name>A0ABU6XEA5_9FABA</name>
<dbReference type="Pfam" id="PF26130">
    <property type="entry name" value="PB1-like"/>
    <property type="match status" value="1"/>
</dbReference>
<organism evidence="2 3">
    <name type="scientific">Stylosanthes scabra</name>
    <dbReference type="NCBI Taxonomy" id="79078"/>
    <lineage>
        <taxon>Eukaryota</taxon>
        <taxon>Viridiplantae</taxon>
        <taxon>Streptophyta</taxon>
        <taxon>Embryophyta</taxon>
        <taxon>Tracheophyta</taxon>
        <taxon>Spermatophyta</taxon>
        <taxon>Magnoliopsida</taxon>
        <taxon>eudicotyledons</taxon>
        <taxon>Gunneridae</taxon>
        <taxon>Pentapetalae</taxon>
        <taxon>rosids</taxon>
        <taxon>fabids</taxon>
        <taxon>Fabales</taxon>
        <taxon>Fabaceae</taxon>
        <taxon>Papilionoideae</taxon>
        <taxon>50 kb inversion clade</taxon>
        <taxon>dalbergioids sensu lato</taxon>
        <taxon>Dalbergieae</taxon>
        <taxon>Pterocarpus clade</taxon>
        <taxon>Stylosanthes</taxon>
    </lineage>
</organism>
<evidence type="ECO:0000259" key="1">
    <source>
        <dbReference type="Pfam" id="PF26130"/>
    </source>
</evidence>
<evidence type="ECO:0000313" key="2">
    <source>
        <dbReference type="EMBL" id="MED6196369.1"/>
    </source>
</evidence>
<comment type="caution">
    <text evidence="2">The sequence shown here is derived from an EMBL/GenBank/DDBJ whole genome shotgun (WGS) entry which is preliminary data.</text>
</comment>
<gene>
    <name evidence="2" type="ORF">PIB30_046778</name>
</gene>
<protein>
    <recommendedName>
        <fullName evidence="1">PB1-like domain-containing protein</fullName>
    </recommendedName>
</protein>
<dbReference type="InterPro" id="IPR058594">
    <property type="entry name" value="PB1-like_dom_pln"/>
</dbReference>
<dbReference type="EMBL" id="JASCZI010211743">
    <property type="protein sequence ID" value="MED6196369.1"/>
    <property type="molecule type" value="Genomic_DNA"/>
</dbReference>